<protein>
    <recommendedName>
        <fullName evidence="8">Disheveled-associated activator of morphogenesis 1</fullName>
    </recommendedName>
</protein>
<name>A0A8C4H3V8_DICLA</name>
<dbReference type="InterPro" id="IPR015425">
    <property type="entry name" value="FH2_Formin"/>
</dbReference>
<dbReference type="Gene3D" id="1.20.58.2220">
    <property type="entry name" value="Formin, FH2 domain"/>
    <property type="match status" value="1"/>
</dbReference>
<dbReference type="SMART" id="SM01140">
    <property type="entry name" value="Drf_GBD"/>
    <property type="match status" value="1"/>
</dbReference>
<reference evidence="6" key="1">
    <citation type="submission" date="2025-08" db="UniProtKB">
        <authorList>
            <consortium name="Ensembl"/>
        </authorList>
    </citation>
    <scope>IDENTIFICATION</scope>
</reference>
<dbReference type="FunFam" id="1.20.58.2220:FF:000002">
    <property type="entry name" value="Dishevelled associated activator of morphogenesis 1"/>
    <property type="match status" value="1"/>
</dbReference>
<dbReference type="SMART" id="SM00498">
    <property type="entry name" value="FH2"/>
    <property type="match status" value="1"/>
</dbReference>
<sequence>MASRMKQPQGGGLSSLFSCCFKSSEPPEITYCHDNTTTMAVLEPTLPMPPPKELDSIFTELVDELDLSEEHRAAMFALPAEKKWQIYCSKKMEAEENKGATSWPEYYIDQLRSMAAVSNALKSDEEDQGRTKIADGLKTALRTQPMRFVTRFIELDGLSCILNFLKSMDYETTESQVHTSLIGCIKALMNNSQGRAHVLGHCESINIIAQSLSTENIKTKVAVLEILGAVCLVPGGHRKVLEAMVHYQKFASERTRFQNLLTDLDRSTGRYRDEVNLKTAIMSFINAVLSQGAGETSLEFRIHLRYEFLMLGIQPVIDKLHSHDNATLDRHLDFFEMLRNEDELQMSKRFDAVHIETKSASQMFELIKMKLSHTEAYPHLLSALQHCLMMPCKTYWVLLDRIIQQLVLQTDKGENPDVAPLEDFNVKNIVRMLVKEDEVKQWKEQADKMRKEHQNLQQRFEKKERECEAKNKEKEDMMAMLNKMKEKLERESNEHKQAKLQVAELSARLQQLSNVRSPTHRSYSHTEYRREVFSYLQFHHQMPLNPTHWSFKLFRTIWKDIDDLKVFKVLDLEEFQRTFSAYQKPQSYAKKVKELSVIDGRRAQNCNILLLRLKLTNEEIRNAILTMDEQEDLPKDMLEQLLKFIPEKSDIELLEEHKHELERMAKADRFLYDMSSINHYQQRLQSLYFKKKFAERVAEVKPKIKALSLASREVVQSRTLRQLLEVVLAFGNYMNKGQRGNAYGFKVSSLNKIADTKSSTDKNITLLHYMITVLEKKYPKVATFSEELQNVPEAAKVNMTELEKDIGNLRSGLKSVEAELRYQEAQSSRSSANKFVSVVSQFITVASFSFSDVEESLTEAKELFGKALRHFGEDMSNMQPDEFFGIFDTFLTSFSEAKQDNDNMARRKEEEERRALMEAQLKKEREQKARKANEEEGGEFDDLVSALRSGEVFDKDLSKMNRRKQRRHNLFDGSRERPLTKLDQ</sequence>
<dbReference type="GeneTree" id="ENSGT00940000156452"/>
<proteinExistence type="predicted"/>
<feature type="domain" description="FH2" evidence="5">
    <location>
        <begin position="526"/>
        <end position="920"/>
    </location>
</feature>
<evidence type="ECO:0000259" key="4">
    <source>
        <dbReference type="PROSITE" id="PS51232"/>
    </source>
</evidence>
<dbReference type="Pfam" id="PF06367">
    <property type="entry name" value="Drf_FH3"/>
    <property type="match status" value="1"/>
</dbReference>
<dbReference type="GO" id="GO:0031267">
    <property type="term" value="F:small GTPase binding"/>
    <property type="evidence" value="ECO:0007669"/>
    <property type="project" value="InterPro"/>
</dbReference>
<dbReference type="GO" id="GO:0001725">
    <property type="term" value="C:stress fiber"/>
    <property type="evidence" value="ECO:0007669"/>
    <property type="project" value="TreeGrafter"/>
</dbReference>
<dbReference type="InterPro" id="IPR011989">
    <property type="entry name" value="ARM-like"/>
</dbReference>
<dbReference type="Gene3D" id="1.10.238.150">
    <property type="entry name" value="Formin, FH3 diaphanous domain"/>
    <property type="match status" value="1"/>
</dbReference>
<feature type="region of interest" description="Disordered" evidence="2">
    <location>
        <begin position="955"/>
        <end position="984"/>
    </location>
</feature>
<dbReference type="InterPro" id="IPR016024">
    <property type="entry name" value="ARM-type_fold"/>
</dbReference>
<feature type="domain" description="DAD" evidence="3">
    <location>
        <begin position="933"/>
        <end position="965"/>
    </location>
</feature>
<dbReference type="Proteomes" id="UP000694389">
    <property type="component" value="Unassembled WGS sequence"/>
</dbReference>
<dbReference type="PANTHER" id="PTHR45725">
    <property type="entry name" value="FORMIN HOMOLOGY 2 FAMILY MEMBER"/>
    <property type="match status" value="1"/>
</dbReference>
<dbReference type="PROSITE" id="PS51257">
    <property type="entry name" value="PROKAR_LIPOPROTEIN"/>
    <property type="match status" value="1"/>
</dbReference>
<evidence type="ECO:0000256" key="2">
    <source>
        <dbReference type="SAM" id="MobiDB-lite"/>
    </source>
</evidence>
<dbReference type="Gene3D" id="1.25.10.10">
    <property type="entry name" value="Leucine-rich Repeat Variant"/>
    <property type="match status" value="1"/>
</dbReference>
<dbReference type="PROSITE" id="PS51444">
    <property type="entry name" value="FH2"/>
    <property type="match status" value="1"/>
</dbReference>
<dbReference type="InterPro" id="IPR010473">
    <property type="entry name" value="GTPase-bd"/>
</dbReference>
<keyword evidence="1" id="KW-0175">Coiled coil</keyword>
<dbReference type="SUPFAM" id="SSF101447">
    <property type="entry name" value="Formin homology 2 domain (FH2 domain)"/>
    <property type="match status" value="1"/>
</dbReference>
<dbReference type="PROSITE" id="PS51232">
    <property type="entry name" value="GBD_FH3"/>
    <property type="match status" value="1"/>
</dbReference>
<feature type="compositionally biased region" description="Basic and acidic residues" evidence="2">
    <location>
        <begin position="923"/>
        <end position="934"/>
    </location>
</feature>
<evidence type="ECO:0008006" key="8">
    <source>
        <dbReference type="Google" id="ProtNLM"/>
    </source>
</evidence>
<feature type="compositionally biased region" description="Basic and acidic residues" evidence="2">
    <location>
        <begin position="969"/>
        <end position="984"/>
    </location>
</feature>
<dbReference type="InterPro" id="IPR014768">
    <property type="entry name" value="GBD/FH3_dom"/>
</dbReference>
<dbReference type="PANTHER" id="PTHR45725:SF16">
    <property type="entry name" value="DISHEVELED-ASSOCIATED ACTIVATOR OF MORPHOGENESIS 1"/>
    <property type="match status" value="1"/>
</dbReference>
<dbReference type="InterPro" id="IPR010472">
    <property type="entry name" value="FH3_dom"/>
</dbReference>
<accession>A0A8C4H3V8</accession>
<reference evidence="6" key="2">
    <citation type="submission" date="2025-09" db="UniProtKB">
        <authorList>
            <consortium name="Ensembl"/>
        </authorList>
    </citation>
    <scope>IDENTIFICATION</scope>
</reference>
<evidence type="ECO:0000256" key="1">
    <source>
        <dbReference type="SAM" id="Coils"/>
    </source>
</evidence>
<dbReference type="InterPro" id="IPR042201">
    <property type="entry name" value="FH2_Formin_sf"/>
</dbReference>
<dbReference type="Ensembl" id="ENSDLAT00005039256.2">
    <property type="protein sequence ID" value="ENSDLAP00005036786.2"/>
    <property type="gene ID" value="ENSDLAG00005015623.2"/>
</dbReference>
<organism evidence="6 7">
    <name type="scientific">Dicentrarchus labrax</name>
    <name type="common">European seabass</name>
    <name type="synonym">Morone labrax</name>
    <dbReference type="NCBI Taxonomy" id="13489"/>
    <lineage>
        <taxon>Eukaryota</taxon>
        <taxon>Metazoa</taxon>
        <taxon>Chordata</taxon>
        <taxon>Craniata</taxon>
        <taxon>Vertebrata</taxon>
        <taxon>Euteleostomi</taxon>
        <taxon>Actinopterygii</taxon>
        <taxon>Neopterygii</taxon>
        <taxon>Teleostei</taxon>
        <taxon>Neoteleostei</taxon>
        <taxon>Acanthomorphata</taxon>
        <taxon>Eupercaria</taxon>
        <taxon>Moronidae</taxon>
        <taxon>Dicentrarchus</taxon>
    </lineage>
</organism>
<evidence type="ECO:0000313" key="6">
    <source>
        <dbReference type="Ensembl" id="ENSDLAP00005036786.2"/>
    </source>
</evidence>
<dbReference type="InterPro" id="IPR014767">
    <property type="entry name" value="DAD_dom"/>
</dbReference>
<feature type="coiled-coil region" evidence="1">
    <location>
        <begin position="432"/>
        <end position="515"/>
    </location>
</feature>
<evidence type="ECO:0000259" key="3">
    <source>
        <dbReference type="PROSITE" id="PS51231"/>
    </source>
</evidence>
<evidence type="ECO:0000313" key="7">
    <source>
        <dbReference type="Proteomes" id="UP000694389"/>
    </source>
</evidence>
<dbReference type="PROSITE" id="PS51231">
    <property type="entry name" value="DAD"/>
    <property type="match status" value="1"/>
</dbReference>
<evidence type="ECO:0000259" key="5">
    <source>
        <dbReference type="PROSITE" id="PS51444"/>
    </source>
</evidence>
<dbReference type="InterPro" id="IPR051425">
    <property type="entry name" value="Formin_Homology"/>
</dbReference>
<dbReference type="Pfam" id="PF02181">
    <property type="entry name" value="FH2"/>
    <property type="match status" value="1"/>
</dbReference>
<dbReference type="FunFam" id="1.25.10.10:FF:000012">
    <property type="entry name" value="Dishevelled associated activator of morphogenesis 2"/>
    <property type="match status" value="1"/>
</dbReference>
<dbReference type="AlphaFoldDB" id="A0A8C4H3V8"/>
<feature type="domain" description="GBD/FH3" evidence="4">
    <location>
        <begin position="46"/>
        <end position="437"/>
    </location>
</feature>
<dbReference type="GO" id="GO:0003779">
    <property type="term" value="F:actin binding"/>
    <property type="evidence" value="ECO:0007669"/>
    <property type="project" value="InterPro"/>
</dbReference>
<dbReference type="SMART" id="SM01139">
    <property type="entry name" value="Drf_FH3"/>
    <property type="match status" value="1"/>
</dbReference>
<dbReference type="Pfam" id="PF06371">
    <property type="entry name" value="Drf_GBD"/>
    <property type="match status" value="1"/>
</dbReference>
<dbReference type="SUPFAM" id="SSF48371">
    <property type="entry name" value="ARM repeat"/>
    <property type="match status" value="1"/>
</dbReference>
<feature type="region of interest" description="Disordered" evidence="2">
    <location>
        <begin position="923"/>
        <end position="942"/>
    </location>
</feature>
<keyword evidence="7" id="KW-1185">Reference proteome</keyword>
<dbReference type="GO" id="GO:0030036">
    <property type="term" value="P:actin cytoskeleton organization"/>
    <property type="evidence" value="ECO:0007669"/>
    <property type="project" value="InterPro"/>
</dbReference>